<dbReference type="EMBL" id="CP026250">
    <property type="protein sequence ID" value="AWP05442.1"/>
    <property type="molecule type" value="Genomic_DNA"/>
</dbReference>
<gene>
    <name evidence="1" type="ORF">SMAX5B_011354</name>
</gene>
<dbReference type="Proteomes" id="UP000246464">
    <property type="component" value="Chromosome 8"/>
</dbReference>
<evidence type="ECO:0000313" key="2">
    <source>
        <dbReference type="Proteomes" id="UP000246464"/>
    </source>
</evidence>
<proteinExistence type="predicted"/>
<name>A0A2U9BQ13_SCOMX</name>
<accession>A0A2U9BQ13</accession>
<dbReference type="AlphaFoldDB" id="A0A2U9BQ13"/>
<sequence length="117" mass="12776">MPTLEKTVWACLYRRPSFSTFQTLTITLNSAKRRPALFSSPLFCLLLLCPQAPRSHGFVIGHSRDLKKALMEPHVSGAAKEALGGICPDIAELAAATVLRNAKLDEEPTTPRNLTST</sequence>
<keyword evidence="2" id="KW-1185">Reference proteome</keyword>
<evidence type="ECO:0000313" key="1">
    <source>
        <dbReference type="EMBL" id="AWP05442.1"/>
    </source>
</evidence>
<reference evidence="1 2" key="1">
    <citation type="submission" date="2017-12" db="EMBL/GenBank/DDBJ databases">
        <title>Integrating genomic resources of turbot (Scophthalmus maximus) in depth evaluation of genetic and physical mapping variation across individuals.</title>
        <authorList>
            <person name="Martinez P."/>
        </authorList>
    </citation>
    <scope>NUCLEOTIDE SEQUENCE [LARGE SCALE GENOMIC DNA]</scope>
</reference>
<organism evidence="1 2">
    <name type="scientific">Scophthalmus maximus</name>
    <name type="common">Turbot</name>
    <name type="synonym">Psetta maxima</name>
    <dbReference type="NCBI Taxonomy" id="52904"/>
    <lineage>
        <taxon>Eukaryota</taxon>
        <taxon>Metazoa</taxon>
        <taxon>Chordata</taxon>
        <taxon>Craniata</taxon>
        <taxon>Vertebrata</taxon>
        <taxon>Euteleostomi</taxon>
        <taxon>Actinopterygii</taxon>
        <taxon>Neopterygii</taxon>
        <taxon>Teleostei</taxon>
        <taxon>Neoteleostei</taxon>
        <taxon>Acanthomorphata</taxon>
        <taxon>Carangaria</taxon>
        <taxon>Pleuronectiformes</taxon>
        <taxon>Pleuronectoidei</taxon>
        <taxon>Scophthalmidae</taxon>
        <taxon>Scophthalmus</taxon>
    </lineage>
</organism>
<protein>
    <submittedName>
        <fullName evidence="1">Uncharacterized protein</fullName>
    </submittedName>
</protein>